<dbReference type="InterPro" id="IPR029044">
    <property type="entry name" value="Nucleotide-diphossugar_trans"/>
</dbReference>
<feature type="transmembrane region" description="Helical" evidence="6">
    <location>
        <begin position="12"/>
        <end position="37"/>
    </location>
</feature>
<protein>
    <recommendedName>
        <fullName evidence="9">Hexosyltransferase</fullName>
    </recommendedName>
</protein>
<dbReference type="SUPFAM" id="SSF53448">
    <property type="entry name" value="Nucleotide-diphospho-sugar transferases"/>
    <property type="match status" value="1"/>
</dbReference>
<proteinExistence type="inferred from homology"/>
<evidence type="ECO:0000313" key="7">
    <source>
        <dbReference type="EMBL" id="KAL3356670.1"/>
    </source>
</evidence>
<reference evidence="7 8" key="1">
    <citation type="submission" date="2024-05" db="EMBL/GenBank/DDBJ databases">
        <title>De novo assembly of an allotetraploid wild potato.</title>
        <authorList>
            <person name="Hosaka A.J."/>
        </authorList>
    </citation>
    <scope>NUCLEOTIDE SEQUENCE [LARGE SCALE GENOMIC DNA]</scope>
    <source>
        <tissue evidence="7">Young leaves</tissue>
    </source>
</reference>
<dbReference type="InterPro" id="IPR002495">
    <property type="entry name" value="Glyco_trans_8"/>
</dbReference>
<accession>A0ABD2TKY7</accession>
<dbReference type="EMBL" id="JBJKTR010000010">
    <property type="protein sequence ID" value="KAL3356670.1"/>
    <property type="molecule type" value="Genomic_DNA"/>
</dbReference>
<comment type="caution">
    <text evidence="7">The sequence shown here is derived from an EMBL/GenBank/DDBJ whole genome shotgun (WGS) entry which is preliminary data.</text>
</comment>
<evidence type="ECO:0008006" key="9">
    <source>
        <dbReference type="Google" id="ProtNLM"/>
    </source>
</evidence>
<dbReference type="GO" id="GO:0016757">
    <property type="term" value="F:glycosyltransferase activity"/>
    <property type="evidence" value="ECO:0007669"/>
    <property type="project" value="UniProtKB-KW"/>
</dbReference>
<keyword evidence="6" id="KW-0472">Membrane</keyword>
<evidence type="ECO:0000256" key="1">
    <source>
        <dbReference type="ARBA" id="ARBA00004877"/>
    </source>
</evidence>
<sequence>MKGGILPAKRRWKGLVIAVLGLVLLSLLVPLVFLLGLHNGFHSSGYTTPQHSSASVGLRIYGRHGTPKIENQSEDDESTHVDDLMQRLEPTFPKDFGENIVVGKAENKTAGFPLLDGLPKERLGVNSTGVGDLTKKRQSTGVGDLATTKQSTGVGDLATTKQSTGVGDLAKAKQSTGVGDLEKTKQSTGVGDLAKAKQSTGVGDLAKAKQSTGVGDLAKTKQSTGVGDLGKKKQSTNVGSTTGATENIRDIDEGEKLCELKFGSYCLWRRNHKEKVNDFTVRKMKDLLYVARAYYPSIAKLPALDKLSHEMKQNIQDFERVLSVTTVDKDLPLLIDQKLPKMEAVIAQAKACRVDCSNVDKKFRQLVDLTEDEATFHMRQSAFLYQLAVQTMPKSHHCLSMRLTVEYFRDPPPDIDQSLAERHLNPDLHHFVIFSSNVLASSAVINSTITHAKESENQVFHVVTDRQNYFAMKLWFLRIKYMEATVEVLNIEDHKLENNKASTSIHLSLPEEYRVSFHKVDGPPTTEYLSVFSHSHYLLPEIFPSLKKVVVLDDDIIVQRDLSVLWGINMDGKVNGAVQCCSVRLIQLQKLFADKRLDETSCAWMSGLNVIDLVRWREQDISGRYLKLVTEMNSEEAVALRASLLAFQGELYALDDKWVLSGLGHNYGVDIETVKNARVLHYNGNMKPWLELGIRDYTVSWRKFLNQENQFLSDCNIN</sequence>
<name>A0ABD2TKY7_9SOLN</name>
<evidence type="ECO:0000256" key="5">
    <source>
        <dbReference type="SAM" id="MobiDB-lite"/>
    </source>
</evidence>
<comment type="similarity">
    <text evidence="2">Belongs to the glycosyltransferase 8 family.</text>
</comment>
<evidence type="ECO:0000256" key="2">
    <source>
        <dbReference type="ARBA" id="ARBA00006351"/>
    </source>
</evidence>
<organism evidence="7 8">
    <name type="scientific">Solanum stoloniferum</name>
    <dbReference type="NCBI Taxonomy" id="62892"/>
    <lineage>
        <taxon>Eukaryota</taxon>
        <taxon>Viridiplantae</taxon>
        <taxon>Streptophyta</taxon>
        <taxon>Embryophyta</taxon>
        <taxon>Tracheophyta</taxon>
        <taxon>Spermatophyta</taxon>
        <taxon>Magnoliopsida</taxon>
        <taxon>eudicotyledons</taxon>
        <taxon>Gunneridae</taxon>
        <taxon>Pentapetalae</taxon>
        <taxon>asterids</taxon>
        <taxon>lamiids</taxon>
        <taxon>Solanales</taxon>
        <taxon>Solanaceae</taxon>
        <taxon>Solanoideae</taxon>
        <taxon>Solaneae</taxon>
        <taxon>Solanum</taxon>
    </lineage>
</organism>
<dbReference type="PANTHER" id="PTHR32116:SF12">
    <property type="entry name" value="GALACTURONOSYLTRANSFERASE 7-RELATED"/>
    <property type="match status" value="1"/>
</dbReference>
<dbReference type="PANTHER" id="PTHR32116">
    <property type="entry name" value="GALACTURONOSYLTRANSFERASE 4-RELATED"/>
    <property type="match status" value="1"/>
</dbReference>
<feature type="region of interest" description="Disordered" evidence="5">
    <location>
        <begin position="127"/>
        <end position="196"/>
    </location>
</feature>
<keyword evidence="4" id="KW-0808">Transferase</keyword>
<dbReference type="Gene3D" id="3.90.550.10">
    <property type="entry name" value="Spore Coat Polysaccharide Biosynthesis Protein SpsA, Chain A"/>
    <property type="match status" value="1"/>
</dbReference>
<dbReference type="InterPro" id="IPR029993">
    <property type="entry name" value="GAUT"/>
</dbReference>
<dbReference type="AlphaFoldDB" id="A0ABD2TKY7"/>
<comment type="pathway">
    <text evidence="1">Glycan metabolism; pectin biosynthesis.</text>
</comment>
<keyword evidence="6" id="KW-1133">Transmembrane helix</keyword>
<dbReference type="Pfam" id="PF25557">
    <property type="entry name" value="GAUT_1"/>
    <property type="match status" value="1"/>
</dbReference>
<evidence type="ECO:0000256" key="3">
    <source>
        <dbReference type="ARBA" id="ARBA00022676"/>
    </source>
</evidence>
<keyword evidence="6" id="KW-0812">Transmembrane</keyword>
<dbReference type="CDD" id="cd06429">
    <property type="entry name" value="GT8_like_1"/>
    <property type="match status" value="1"/>
</dbReference>
<evidence type="ECO:0000256" key="4">
    <source>
        <dbReference type="ARBA" id="ARBA00022679"/>
    </source>
</evidence>
<dbReference type="Proteomes" id="UP001627284">
    <property type="component" value="Unassembled WGS sequence"/>
</dbReference>
<feature type="compositionally biased region" description="Polar residues" evidence="5">
    <location>
        <begin position="147"/>
        <end position="165"/>
    </location>
</feature>
<feature type="compositionally biased region" description="Polar residues" evidence="5">
    <location>
        <begin position="235"/>
        <end position="244"/>
    </location>
</feature>
<feature type="region of interest" description="Disordered" evidence="5">
    <location>
        <begin position="213"/>
        <end position="244"/>
    </location>
</feature>
<gene>
    <name evidence="7" type="ORF">AABB24_017369</name>
</gene>
<keyword evidence="8" id="KW-1185">Reference proteome</keyword>
<evidence type="ECO:0000256" key="6">
    <source>
        <dbReference type="SAM" id="Phobius"/>
    </source>
</evidence>
<dbReference type="Pfam" id="PF01501">
    <property type="entry name" value="Glyco_transf_8"/>
    <property type="match status" value="1"/>
</dbReference>
<evidence type="ECO:0000313" key="8">
    <source>
        <dbReference type="Proteomes" id="UP001627284"/>
    </source>
</evidence>
<keyword evidence="3" id="KW-0328">Glycosyltransferase</keyword>